<reference evidence="6 7" key="1">
    <citation type="submission" date="2022-08" db="EMBL/GenBank/DDBJ databases">
        <title>Paenibacillus endoradicis sp. nov., Paenibacillus radicibacter sp. nov and Paenibacillus pararadicis sp. nov., three cold-adapted plant growth-promoting bacteria isolated from root of Larix gmelinii in Great Khingan.</title>
        <authorList>
            <person name="Xue H."/>
        </authorList>
    </citation>
    <scope>NUCLEOTIDE SEQUENCE [LARGE SCALE GENOMIC DNA]</scope>
    <source>
        <strain evidence="6 7">N5-1-1-5</strain>
    </source>
</reference>
<evidence type="ECO:0000256" key="2">
    <source>
        <dbReference type="ARBA" id="ARBA00022908"/>
    </source>
</evidence>
<dbReference type="EMBL" id="JANQBD010000017">
    <property type="protein sequence ID" value="MCR8633917.1"/>
    <property type="molecule type" value="Genomic_DNA"/>
</dbReference>
<dbReference type="InterPro" id="IPR006118">
    <property type="entry name" value="Recombinase_CS"/>
</dbReference>
<keyword evidence="7" id="KW-1185">Reference proteome</keyword>
<dbReference type="PROSITE" id="PS00398">
    <property type="entry name" value="RECOMBINASES_2"/>
    <property type="match status" value="1"/>
</dbReference>
<keyword evidence="3" id="KW-0238">DNA-binding</keyword>
<feature type="domain" description="Resolvase/invertase-type recombinase catalytic" evidence="5">
    <location>
        <begin position="2"/>
        <end position="135"/>
    </location>
</feature>
<dbReference type="PANTHER" id="PTHR30461:SF2">
    <property type="entry name" value="SERINE RECOMBINASE PINE-RELATED"/>
    <property type="match status" value="1"/>
</dbReference>
<comment type="caution">
    <text evidence="6">The sequence shown here is derived from an EMBL/GenBank/DDBJ whole genome shotgun (WGS) entry which is preliminary data.</text>
</comment>
<comment type="similarity">
    <text evidence="1">Belongs to the site-specific recombinase resolvase family.</text>
</comment>
<dbReference type="InterPro" id="IPR006119">
    <property type="entry name" value="Resolv_N"/>
</dbReference>
<dbReference type="InterPro" id="IPR006120">
    <property type="entry name" value="Resolvase_HTH_dom"/>
</dbReference>
<dbReference type="InterPro" id="IPR050639">
    <property type="entry name" value="SSR_resolvase"/>
</dbReference>
<evidence type="ECO:0000313" key="6">
    <source>
        <dbReference type="EMBL" id="MCR8633917.1"/>
    </source>
</evidence>
<name>A0ABT1YL57_9BACL</name>
<dbReference type="SMART" id="SM00857">
    <property type="entry name" value="Resolvase"/>
    <property type="match status" value="1"/>
</dbReference>
<organism evidence="6 7">
    <name type="scientific">Paenibacillus radicis</name>
    <name type="common">ex Xue et al. 2023</name>
    <dbReference type="NCBI Taxonomy" id="2972489"/>
    <lineage>
        <taxon>Bacteria</taxon>
        <taxon>Bacillati</taxon>
        <taxon>Bacillota</taxon>
        <taxon>Bacilli</taxon>
        <taxon>Bacillales</taxon>
        <taxon>Paenibacillaceae</taxon>
        <taxon>Paenibacillus</taxon>
    </lineage>
</organism>
<gene>
    <name evidence="6" type="ORF">NV381_22270</name>
</gene>
<dbReference type="Gene3D" id="1.10.10.60">
    <property type="entry name" value="Homeodomain-like"/>
    <property type="match status" value="1"/>
</dbReference>
<dbReference type="Pfam" id="PF00239">
    <property type="entry name" value="Resolvase"/>
    <property type="match status" value="1"/>
</dbReference>
<evidence type="ECO:0000256" key="3">
    <source>
        <dbReference type="ARBA" id="ARBA00023125"/>
    </source>
</evidence>
<dbReference type="PANTHER" id="PTHR30461">
    <property type="entry name" value="DNA-INVERTASE FROM LAMBDOID PROPHAGE"/>
    <property type="match status" value="1"/>
</dbReference>
<dbReference type="Pfam" id="PF02796">
    <property type="entry name" value="HTH_7"/>
    <property type="match status" value="1"/>
</dbReference>
<dbReference type="InterPro" id="IPR036162">
    <property type="entry name" value="Resolvase-like_N_sf"/>
</dbReference>
<accession>A0ABT1YL57</accession>
<sequence length="187" mass="21116">MALIGYSRVSTSEQNLDLQTDALKQKGCIKIFEEKDSGKNDDRIELAKALEYLREGDSLVVYKLDRLARSTKKLIELSEVLEDRSIELISIRDNIDTTTAVGRAMFRMLAVIAELERDIISERTLAGLAAARARGRKGGRPPLDDKKVKQALKLYDSKEYSLKEIVDLTGVSKPTLYRELEKRKVIS</sequence>
<dbReference type="SUPFAM" id="SSF53041">
    <property type="entry name" value="Resolvase-like"/>
    <property type="match status" value="1"/>
</dbReference>
<keyword evidence="2" id="KW-0229">DNA integration</keyword>
<keyword evidence="4" id="KW-0233">DNA recombination</keyword>
<protein>
    <submittedName>
        <fullName evidence="6">Recombinase family protein</fullName>
    </submittedName>
</protein>
<proteinExistence type="inferred from homology"/>
<dbReference type="PROSITE" id="PS51736">
    <property type="entry name" value="RECOMBINASES_3"/>
    <property type="match status" value="1"/>
</dbReference>
<dbReference type="CDD" id="cd03768">
    <property type="entry name" value="SR_ResInv"/>
    <property type="match status" value="1"/>
</dbReference>
<evidence type="ECO:0000313" key="7">
    <source>
        <dbReference type="Proteomes" id="UP001300012"/>
    </source>
</evidence>
<dbReference type="RefSeq" id="WP_258215488.1">
    <property type="nucleotide sequence ID" value="NZ_JANQBD010000017.1"/>
</dbReference>
<evidence type="ECO:0000259" key="5">
    <source>
        <dbReference type="PROSITE" id="PS51736"/>
    </source>
</evidence>
<evidence type="ECO:0000256" key="4">
    <source>
        <dbReference type="ARBA" id="ARBA00023172"/>
    </source>
</evidence>
<dbReference type="Gene3D" id="3.40.50.1390">
    <property type="entry name" value="Resolvase, N-terminal catalytic domain"/>
    <property type="match status" value="1"/>
</dbReference>
<dbReference type="Proteomes" id="UP001300012">
    <property type="component" value="Unassembled WGS sequence"/>
</dbReference>
<evidence type="ECO:0000256" key="1">
    <source>
        <dbReference type="ARBA" id="ARBA00009913"/>
    </source>
</evidence>